<dbReference type="GeneID" id="99686335"/>
<evidence type="ECO:0000313" key="1">
    <source>
        <dbReference type="EMBL" id="TCP02053.1"/>
    </source>
</evidence>
<proteinExistence type="predicted"/>
<accession>A0A4R2MRL5</accession>
<dbReference type="OrthoDB" id="8246499at2"/>
<dbReference type="Proteomes" id="UP000295106">
    <property type="component" value="Unassembled WGS sequence"/>
</dbReference>
<organism evidence="1 2">
    <name type="scientific">Rubrivivax gelatinosus</name>
    <name type="common">Rhodocyclus gelatinosus</name>
    <name type="synonym">Rhodopseudomonas gelatinosa</name>
    <dbReference type="NCBI Taxonomy" id="28068"/>
    <lineage>
        <taxon>Bacteria</taxon>
        <taxon>Pseudomonadati</taxon>
        <taxon>Pseudomonadota</taxon>
        <taxon>Betaproteobacteria</taxon>
        <taxon>Burkholderiales</taxon>
        <taxon>Sphaerotilaceae</taxon>
        <taxon>Rubrivivax</taxon>
    </lineage>
</organism>
<comment type="caution">
    <text evidence="1">The sequence shown here is derived from an EMBL/GenBank/DDBJ whole genome shotgun (WGS) entry which is preliminary data.</text>
</comment>
<reference evidence="1 2" key="1">
    <citation type="submission" date="2019-03" db="EMBL/GenBank/DDBJ databases">
        <title>Genomic Encyclopedia of Type Strains, Phase IV (KMG-IV): sequencing the most valuable type-strain genomes for metagenomic binning, comparative biology and taxonomic classification.</title>
        <authorList>
            <person name="Goeker M."/>
        </authorList>
    </citation>
    <scope>NUCLEOTIDE SEQUENCE [LARGE SCALE GENOMIC DNA]</scope>
    <source>
        <strain evidence="1 2">DSM 1709</strain>
    </source>
</reference>
<protein>
    <submittedName>
        <fullName evidence="1">Uncharacterized protein</fullName>
    </submittedName>
</protein>
<dbReference type="RefSeq" id="WP_132647516.1">
    <property type="nucleotide sequence ID" value="NZ_CP181386.1"/>
</dbReference>
<dbReference type="EMBL" id="SLXD01000007">
    <property type="protein sequence ID" value="TCP02053.1"/>
    <property type="molecule type" value="Genomic_DNA"/>
</dbReference>
<name>A0A4R2MRL5_RUBGE</name>
<gene>
    <name evidence="1" type="ORF">EV684_10758</name>
</gene>
<evidence type="ECO:0000313" key="2">
    <source>
        <dbReference type="Proteomes" id="UP000295106"/>
    </source>
</evidence>
<dbReference type="AlphaFoldDB" id="A0A4R2MRL5"/>
<sequence length="117" mass="12242">MGAEHAPPARVRIGGLDGAGLLAELQRAGVALNERALALLASPAFQDLVPQQTVVPGIDDVAGLGFAQGATWPELLAAAARRGWHPAPLALAPWLRGDQSDDLHVWDPADRLAFAID</sequence>